<dbReference type="Proteomes" id="UP001596045">
    <property type="component" value="Unassembled WGS sequence"/>
</dbReference>
<evidence type="ECO:0000313" key="2">
    <source>
        <dbReference type="Proteomes" id="UP001596045"/>
    </source>
</evidence>
<gene>
    <name evidence="1" type="ORF">ACFPM8_10755</name>
</gene>
<sequence length="291" mass="32091">MPLQTPYGVLSGTVQSADLQTPSGGQWPHYHIHVNTPDGVYDSAVNLKSLTDIQIEYRSHDVVNPAHFAAVLALPDGWTHLAQTAVSGALDYVRHPGLAGPGAWILQSGDNLINVLQSYLTGVQRIHIFGAAYSAPDHGVHDVHMNQGDPEGSAFAPLDAIWQDGGLLFEYGGPQAHVSVLQIKFETQSLITDGQGRPLHFYWPRQPIYYVPRWKWPPGDPMSALERKILVEQGLFELAGWARAVHYLEGEAQRMVLQQVRSQVARHLQTASPEHVGRVADYVVRLGVALR</sequence>
<keyword evidence="2" id="KW-1185">Reference proteome</keyword>
<accession>A0ABW0M959</accession>
<dbReference type="RefSeq" id="WP_378997548.1">
    <property type="nucleotide sequence ID" value="NZ_JBHSMT010000014.1"/>
</dbReference>
<comment type="caution">
    <text evidence="1">The sequence shown here is derived from an EMBL/GenBank/DDBJ whole genome shotgun (WGS) entry which is preliminary data.</text>
</comment>
<protein>
    <submittedName>
        <fullName evidence="1">DUF2278 family protein</fullName>
    </submittedName>
</protein>
<dbReference type="EMBL" id="JBHSMT010000014">
    <property type="protein sequence ID" value="MFC5474438.1"/>
    <property type="molecule type" value="Genomic_DNA"/>
</dbReference>
<dbReference type="Pfam" id="PF10042">
    <property type="entry name" value="DUF2278"/>
    <property type="match status" value="1"/>
</dbReference>
<proteinExistence type="predicted"/>
<name>A0ABW0M959_9BURK</name>
<dbReference type="InterPro" id="IPR019268">
    <property type="entry name" value="DUF2278"/>
</dbReference>
<reference evidence="2" key="1">
    <citation type="journal article" date="2019" name="Int. J. Syst. Evol. Microbiol.">
        <title>The Global Catalogue of Microorganisms (GCM) 10K type strain sequencing project: providing services to taxonomists for standard genome sequencing and annotation.</title>
        <authorList>
            <consortium name="The Broad Institute Genomics Platform"/>
            <consortium name="The Broad Institute Genome Sequencing Center for Infectious Disease"/>
            <person name="Wu L."/>
            <person name="Ma J."/>
        </authorList>
    </citation>
    <scope>NUCLEOTIDE SEQUENCE [LARGE SCALE GENOMIC DNA]</scope>
    <source>
        <strain evidence="2">JCM 17066</strain>
    </source>
</reference>
<organism evidence="1 2">
    <name type="scientific">Paraherbaspirillum soli</name>
    <dbReference type="NCBI Taxonomy" id="631222"/>
    <lineage>
        <taxon>Bacteria</taxon>
        <taxon>Pseudomonadati</taxon>
        <taxon>Pseudomonadota</taxon>
        <taxon>Betaproteobacteria</taxon>
        <taxon>Burkholderiales</taxon>
        <taxon>Oxalobacteraceae</taxon>
        <taxon>Paraherbaspirillum</taxon>
    </lineage>
</organism>
<evidence type="ECO:0000313" key="1">
    <source>
        <dbReference type="EMBL" id="MFC5474438.1"/>
    </source>
</evidence>